<name>A0A0G1YVJ9_9BACT</name>
<dbReference type="Proteomes" id="UP000034201">
    <property type="component" value="Unassembled WGS sequence"/>
</dbReference>
<keyword evidence="1" id="KW-0812">Transmembrane</keyword>
<keyword evidence="1" id="KW-0472">Membrane</keyword>
<comment type="caution">
    <text evidence="2">The sequence shown here is derived from an EMBL/GenBank/DDBJ whole genome shotgun (WGS) entry which is preliminary data.</text>
</comment>
<accession>A0A0G1YVJ9</accession>
<organism evidence="2 3">
    <name type="scientific">Candidatus Adlerbacteria bacterium GW2011_GWC1_50_9</name>
    <dbReference type="NCBI Taxonomy" id="1618608"/>
    <lineage>
        <taxon>Bacteria</taxon>
        <taxon>Candidatus Adleribacteriota</taxon>
    </lineage>
</organism>
<dbReference type="AlphaFoldDB" id="A0A0G1YVJ9"/>
<feature type="transmembrane region" description="Helical" evidence="1">
    <location>
        <begin position="64"/>
        <end position="83"/>
    </location>
</feature>
<dbReference type="InterPro" id="IPR043993">
    <property type="entry name" value="T4SS_pilin"/>
</dbReference>
<feature type="transmembrane region" description="Helical" evidence="1">
    <location>
        <begin position="95"/>
        <end position="116"/>
    </location>
</feature>
<sequence>MSYSKTGTVLVFFIVLFFTAVPLFAFAADLPKIVPCDGTDVGGGTECTICHLATLAQNVLNTGIYIAIALSAILFAWAGWKYVTAGGNPGKATQAREVFTNVVIGLVIILAGWLVVDTLMKTLVKDGGGFGPWNKICTYQTDSAGRIRGGI</sequence>
<keyword evidence="1" id="KW-1133">Transmembrane helix</keyword>
<reference evidence="2 3" key="1">
    <citation type="journal article" date="2015" name="Nature">
        <title>rRNA introns, odd ribosomes, and small enigmatic genomes across a large radiation of phyla.</title>
        <authorList>
            <person name="Brown C.T."/>
            <person name="Hug L.A."/>
            <person name="Thomas B.C."/>
            <person name="Sharon I."/>
            <person name="Castelle C.J."/>
            <person name="Singh A."/>
            <person name="Wilkins M.J."/>
            <person name="Williams K.H."/>
            <person name="Banfield J.F."/>
        </authorList>
    </citation>
    <scope>NUCLEOTIDE SEQUENCE [LARGE SCALE GENOMIC DNA]</scope>
</reference>
<dbReference type="EMBL" id="LCQQ01000068">
    <property type="protein sequence ID" value="KKW19017.1"/>
    <property type="molecule type" value="Genomic_DNA"/>
</dbReference>
<gene>
    <name evidence="2" type="ORF">UY61_C0068G0004</name>
</gene>
<evidence type="ECO:0000256" key="1">
    <source>
        <dbReference type="SAM" id="Phobius"/>
    </source>
</evidence>
<dbReference type="Pfam" id="PF18895">
    <property type="entry name" value="T4SS_pilin"/>
    <property type="match status" value="1"/>
</dbReference>
<proteinExistence type="predicted"/>
<protein>
    <submittedName>
        <fullName evidence="2">Uncharacterized protein</fullName>
    </submittedName>
</protein>
<evidence type="ECO:0000313" key="3">
    <source>
        <dbReference type="Proteomes" id="UP000034201"/>
    </source>
</evidence>
<evidence type="ECO:0000313" key="2">
    <source>
        <dbReference type="EMBL" id="KKW19017.1"/>
    </source>
</evidence>